<evidence type="ECO:0000256" key="2">
    <source>
        <dbReference type="SAM" id="MobiDB-lite"/>
    </source>
</evidence>
<dbReference type="EMBL" id="BLXT01001285">
    <property type="protein sequence ID" value="GFN84202.1"/>
    <property type="molecule type" value="Genomic_DNA"/>
</dbReference>
<dbReference type="InterPro" id="IPR034164">
    <property type="entry name" value="Pepsin-like_dom"/>
</dbReference>
<gene>
    <name evidence="5" type="ORF">PoB_001070800</name>
</gene>
<dbReference type="PRINTS" id="PR00792">
    <property type="entry name" value="PEPSIN"/>
</dbReference>
<dbReference type="InterPro" id="IPR001461">
    <property type="entry name" value="Aspartic_peptidase_A1"/>
</dbReference>
<evidence type="ECO:0000313" key="5">
    <source>
        <dbReference type="EMBL" id="GFN84202.1"/>
    </source>
</evidence>
<dbReference type="InterPro" id="IPR033121">
    <property type="entry name" value="PEPTIDASE_A1"/>
</dbReference>
<dbReference type="FunFam" id="2.40.70.10:FF:000008">
    <property type="entry name" value="Cathepsin D"/>
    <property type="match status" value="1"/>
</dbReference>
<dbReference type="GO" id="GO:0006508">
    <property type="term" value="P:proteolysis"/>
    <property type="evidence" value="ECO:0007669"/>
    <property type="project" value="InterPro"/>
</dbReference>
<feature type="signal peptide" evidence="3">
    <location>
        <begin position="1"/>
        <end position="19"/>
    </location>
</feature>
<dbReference type="Gene3D" id="2.40.70.10">
    <property type="entry name" value="Acid Proteases"/>
    <property type="match status" value="2"/>
</dbReference>
<organism evidence="5 6">
    <name type="scientific">Plakobranchus ocellatus</name>
    <dbReference type="NCBI Taxonomy" id="259542"/>
    <lineage>
        <taxon>Eukaryota</taxon>
        <taxon>Metazoa</taxon>
        <taxon>Spiralia</taxon>
        <taxon>Lophotrochozoa</taxon>
        <taxon>Mollusca</taxon>
        <taxon>Gastropoda</taxon>
        <taxon>Heterobranchia</taxon>
        <taxon>Euthyneura</taxon>
        <taxon>Panpulmonata</taxon>
        <taxon>Sacoglossa</taxon>
        <taxon>Placobranchoidea</taxon>
        <taxon>Plakobranchidae</taxon>
        <taxon>Plakobranchus</taxon>
    </lineage>
</organism>
<evidence type="ECO:0000256" key="3">
    <source>
        <dbReference type="SAM" id="SignalP"/>
    </source>
</evidence>
<comment type="caution">
    <text evidence="5">The sequence shown here is derived from an EMBL/GenBank/DDBJ whole genome shotgun (WGS) entry which is preliminary data.</text>
</comment>
<proteinExistence type="inferred from homology"/>
<dbReference type="CDD" id="cd05471">
    <property type="entry name" value="pepsin_like"/>
    <property type="match status" value="1"/>
</dbReference>
<feature type="region of interest" description="Disordered" evidence="2">
    <location>
        <begin position="111"/>
        <end position="130"/>
    </location>
</feature>
<comment type="similarity">
    <text evidence="1">Belongs to the peptidase A1 family.</text>
</comment>
<dbReference type="PANTHER" id="PTHR47966:SF51">
    <property type="entry name" value="BETA-SITE APP-CLEAVING ENZYME, ISOFORM A-RELATED"/>
    <property type="match status" value="1"/>
</dbReference>
<reference evidence="5 6" key="1">
    <citation type="journal article" date="2021" name="Elife">
        <title>Chloroplast acquisition without the gene transfer in kleptoplastic sea slugs, Plakobranchus ocellatus.</title>
        <authorList>
            <person name="Maeda T."/>
            <person name="Takahashi S."/>
            <person name="Yoshida T."/>
            <person name="Shimamura S."/>
            <person name="Takaki Y."/>
            <person name="Nagai Y."/>
            <person name="Toyoda A."/>
            <person name="Suzuki Y."/>
            <person name="Arimoto A."/>
            <person name="Ishii H."/>
            <person name="Satoh N."/>
            <person name="Nishiyama T."/>
            <person name="Hasebe M."/>
            <person name="Maruyama T."/>
            <person name="Minagawa J."/>
            <person name="Obokata J."/>
            <person name="Shigenobu S."/>
        </authorList>
    </citation>
    <scope>NUCLEOTIDE SEQUENCE [LARGE SCALE GENOMIC DNA]</scope>
</reference>
<feature type="chain" id="PRO_5043337976" evidence="3">
    <location>
        <begin position="20"/>
        <end position="303"/>
    </location>
</feature>
<accession>A0AAV3YPL9</accession>
<keyword evidence="3" id="KW-0732">Signal</keyword>
<dbReference type="Pfam" id="PF00026">
    <property type="entry name" value="Asp"/>
    <property type="match status" value="1"/>
</dbReference>
<evidence type="ECO:0000256" key="1">
    <source>
        <dbReference type="ARBA" id="ARBA00007447"/>
    </source>
</evidence>
<dbReference type="AlphaFoldDB" id="A0AAV3YPL9"/>
<name>A0AAV3YPL9_9GAST</name>
<dbReference type="SUPFAM" id="SSF50630">
    <property type="entry name" value="Acid proteases"/>
    <property type="match status" value="1"/>
</dbReference>
<dbReference type="GO" id="GO:0004190">
    <property type="term" value="F:aspartic-type endopeptidase activity"/>
    <property type="evidence" value="ECO:0007669"/>
    <property type="project" value="InterPro"/>
</dbReference>
<protein>
    <submittedName>
        <fullName evidence="5">Cathepsin d</fullName>
    </submittedName>
</protein>
<dbReference type="PROSITE" id="PS51767">
    <property type="entry name" value="PEPTIDASE_A1"/>
    <property type="match status" value="1"/>
</dbReference>
<sequence length="303" mass="33885">MNLPAAVVLLLTLVSACAARVTRKLPWQHQVVGTPLGQSRPIGKRLQRPIQPLGKPQNRPIRDFRINASTRDIKLANHYNNLYYAPITIGTPEQEFNVTFDTESPITWVPSIHSPNSRSPRKYNNESSSTYKANGKPFEISYGSGQVSDYYSQDNVVIAGATVHNQTFGESILEPSMFDNTRNDGVLGLGFSNGEDPTVFDNMMSQGLLPAPVFSFYLNNLPDLEFIVNGQKLSLTSKDYVVKIPGEKKGGRYYTGIVGTETRRDEKPVWSLGLSFMRTYYTQFDKGNHRIGFAKASSFPSRY</sequence>
<dbReference type="PANTHER" id="PTHR47966">
    <property type="entry name" value="BETA-SITE APP-CLEAVING ENZYME, ISOFORM A-RELATED"/>
    <property type="match status" value="1"/>
</dbReference>
<evidence type="ECO:0000313" key="6">
    <source>
        <dbReference type="Proteomes" id="UP000735302"/>
    </source>
</evidence>
<keyword evidence="6" id="KW-1185">Reference proteome</keyword>
<dbReference type="InterPro" id="IPR021109">
    <property type="entry name" value="Peptidase_aspartic_dom_sf"/>
</dbReference>
<feature type="domain" description="Peptidase A1" evidence="4">
    <location>
        <begin position="83"/>
        <end position="303"/>
    </location>
</feature>
<evidence type="ECO:0000259" key="4">
    <source>
        <dbReference type="PROSITE" id="PS51767"/>
    </source>
</evidence>
<dbReference type="Proteomes" id="UP000735302">
    <property type="component" value="Unassembled WGS sequence"/>
</dbReference>